<accession>A0ABQ1FGC5</accession>
<dbReference type="Gene3D" id="3.30.1950.10">
    <property type="entry name" value="wza like domain"/>
    <property type="match status" value="1"/>
</dbReference>
<evidence type="ECO:0000256" key="2">
    <source>
        <dbReference type="SAM" id="SignalP"/>
    </source>
</evidence>
<dbReference type="Proteomes" id="UP000603317">
    <property type="component" value="Unassembled WGS sequence"/>
</dbReference>
<dbReference type="PANTHER" id="PTHR33619:SF3">
    <property type="entry name" value="POLYSACCHARIDE EXPORT PROTEIN GFCE-RELATED"/>
    <property type="match status" value="1"/>
</dbReference>
<evidence type="ECO:0000259" key="3">
    <source>
        <dbReference type="Pfam" id="PF02563"/>
    </source>
</evidence>
<dbReference type="InterPro" id="IPR019554">
    <property type="entry name" value="Soluble_ligand-bd"/>
</dbReference>
<reference evidence="6" key="1">
    <citation type="journal article" date="2019" name="Int. J. Syst. Evol. Microbiol.">
        <title>The Global Catalogue of Microorganisms (GCM) 10K type strain sequencing project: providing services to taxonomists for standard genome sequencing and annotation.</title>
        <authorList>
            <consortium name="The Broad Institute Genomics Platform"/>
            <consortium name="The Broad Institute Genome Sequencing Center for Infectious Disease"/>
            <person name="Wu L."/>
            <person name="Ma J."/>
        </authorList>
    </citation>
    <scope>NUCLEOTIDE SEQUENCE [LARGE SCALE GENOMIC DNA]</scope>
    <source>
        <strain evidence="6">CGMCC 1.15297</strain>
    </source>
</reference>
<organism evidence="5 6">
    <name type="scientific">Blastomonas marina</name>
    <dbReference type="NCBI Taxonomy" id="1867408"/>
    <lineage>
        <taxon>Bacteria</taxon>
        <taxon>Pseudomonadati</taxon>
        <taxon>Pseudomonadota</taxon>
        <taxon>Alphaproteobacteria</taxon>
        <taxon>Sphingomonadales</taxon>
        <taxon>Sphingomonadaceae</taxon>
        <taxon>Blastomonas</taxon>
    </lineage>
</organism>
<dbReference type="PROSITE" id="PS51257">
    <property type="entry name" value="PROKAR_LIPOPROTEIN"/>
    <property type="match status" value="1"/>
</dbReference>
<evidence type="ECO:0000313" key="5">
    <source>
        <dbReference type="EMBL" id="GGA12061.1"/>
    </source>
</evidence>
<evidence type="ECO:0000313" key="6">
    <source>
        <dbReference type="Proteomes" id="UP000603317"/>
    </source>
</evidence>
<feature type="domain" description="Soluble ligand binding" evidence="4">
    <location>
        <begin position="133"/>
        <end position="183"/>
    </location>
</feature>
<protein>
    <submittedName>
        <fullName evidence="5">GumB protein</fullName>
    </submittedName>
</protein>
<feature type="domain" description="Polysaccharide export protein N-terminal" evidence="3">
    <location>
        <begin position="56"/>
        <end position="125"/>
    </location>
</feature>
<evidence type="ECO:0000259" key="4">
    <source>
        <dbReference type="Pfam" id="PF10531"/>
    </source>
</evidence>
<dbReference type="Pfam" id="PF10531">
    <property type="entry name" value="SLBB"/>
    <property type="match status" value="1"/>
</dbReference>
<dbReference type="Pfam" id="PF02563">
    <property type="entry name" value="Poly_export"/>
    <property type="match status" value="1"/>
</dbReference>
<evidence type="ECO:0000256" key="1">
    <source>
        <dbReference type="ARBA" id="ARBA00022729"/>
    </source>
</evidence>
<feature type="signal peptide" evidence="2">
    <location>
        <begin position="1"/>
        <end position="22"/>
    </location>
</feature>
<dbReference type="InterPro" id="IPR049712">
    <property type="entry name" value="Poly_export"/>
</dbReference>
<feature type="chain" id="PRO_5045597232" evidence="2">
    <location>
        <begin position="23"/>
        <end position="241"/>
    </location>
</feature>
<sequence>MKFNVALAIAMGASLLAACSNAPGPVGGAQNIAVVEGDLPAPSASDLNRVPEVGPIRINDRLKVDVFGVPELSGREVTVDSNGQISFPLIGTVEVAGLQPAEVSARIAQRLRGQFVRDPQVTTLVTQTTEREVTVYGAVTAPGVYPVLGKTSLLTTVAKARGLSEYANSRDVVVFRTVDGQRMATLYNLEAISRGAYDDPAIYPNDIVVVGDSPSRRLFDDIVGAATLVVTPLTILLQNTL</sequence>
<proteinExistence type="predicted"/>
<dbReference type="RefSeq" id="WP_188642869.1">
    <property type="nucleotide sequence ID" value="NZ_BMID01000001.1"/>
</dbReference>
<keyword evidence="6" id="KW-1185">Reference proteome</keyword>
<dbReference type="PANTHER" id="PTHR33619">
    <property type="entry name" value="POLYSACCHARIDE EXPORT PROTEIN GFCE-RELATED"/>
    <property type="match status" value="1"/>
</dbReference>
<dbReference type="InterPro" id="IPR003715">
    <property type="entry name" value="Poly_export_N"/>
</dbReference>
<gene>
    <name evidence="5" type="primary">gumB</name>
    <name evidence="5" type="ORF">GCM10010923_23470</name>
</gene>
<name>A0ABQ1FGC5_9SPHN</name>
<comment type="caution">
    <text evidence="5">The sequence shown here is derived from an EMBL/GenBank/DDBJ whole genome shotgun (WGS) entry which is preliminary data.</text>
</comment>
<dbReference type="EMBL" id="BMID01000001">
    <property type="protein sequence ID" value="GGA12061.1"/>
    <property type="molecule type" value="Genomic_DNA"/>
</dbReference>
<keyword evidence="1 2" id="KW-0732">Signal</keyword>